<dbReference type="OrthoDB" id="9807770at2"/>
<comment type="similarity">
    <text evidence="1">Belongs to the UPF0213 family.</text>
</comment>
<evidence type="ECO:0000259" key="2">
    <source>
        <dbReference type="PROSITE" id="PS50164"/>
    </source>
</evidence>
<dbReference type="RefSeq" id="WP_121460412.1">
    <property type="nucleotide sequence ID" value="NZ_RBXB01000001.1"/>
</dbReference>
<comment type="caution">
    <text evidence="3">The sequence shown here is derived from an EMBL/GenBank/DDBJ whole genome shotgun (WGS) entry which is preliminary data.</text>
</comment>
<sequence length="102" mass="12414">MKTLATHNYYVYILTNKTKTVLYTGVTNNLKNRLYWHQNPESSEKTFTSKYKCFYLLYFEHFDDIDTAIIREKQIKGWTRSKKDNLINEFNPSWKFLNEEIE</sequence>
<keyword evidence="3" id="KW-0540">Nuclease</keyword>
<proteinExistence type="inferred from homology"/>
<evidence type="ECO:0000256" key="1">
    <source>
        <dbReference type="ARBA" id="ARBA00007435"/>
    </source>
</evidence>
<evidence type="ECO:0000313" key="4">
    <source>
        <dbReference type="Proteomes" id="UP000272428"/>
    </source>
</evidence>
<dbReference type="SMART" id="SM00465">
    <property type="entry name" value="GIYc"/>
    <property type="match status" value="1"/>
</dbReference>
<name>A0A495SN53_9FLAO</name>
<dbReference type="InterPro" id="IPR050190">
    <property type="entry name" value="UPF0213_domain"/>
</dbReference>
<dbReference type="PANTHER" id="PTHR34477">
    <property type="entry name" value="UPF0213 PROTEIN YHBQ"/>
    <property type="match status" value="1"/>
</dbReference>
<dbReference type="PROSITE" id="PS50164">
    <property type="entry name" value="GIY_YIG"/>
    <property type="match status" value="1"/>
</dbReference>
<keyword evidence="4" id="KW-1185">Reference proteome</keyword>
<dbReference type="EMBL" id="RBXB01000001">
    <property type="protein sequence ID" value="RKT01506.1"/>
    <property type="molecule type" value="Genomic_DNA"/>
</dbReference>
<keyword evidence="3" id="KW-0255">Endonuclease</keyword>
<dbReference type="GO" id="GO:0004519">
    <property type="term" value="F:endonuclease activity"/>
    <property type="evidence" value="ECO:0007669"/>
    <property type="project" value="UniProtKB-KW"/>
</dbReference>
<keyword evidence="3" id="KW-0378">Hydrolase</keyword>
<dbReference type="CDD" id="cd10448">
    <property type="entry name" value="GIY-YIG_unchar_3"/>
    <property type="match status" value="1"/>
</dbReference>
<feature type="domain" description="GIY-YIG" evidence="2">
    <location>
        <begin position="7"/>
        <end position="85"/>
    </location>
</feature>
<evidence type="ECO:0000313" key="3">
    <source>
        <dbReference type="EMBL" id="RKT01506.1"/>
    </source>
</evidence>
<dbReference type="Pfam" id="PF01541">
    <property type="entry name" value="GIY-YIG"/>
    <property type="match status" value="1"/>
</dbReference>
<reference evidence="3 4" key="1">
    <citation type="submission" date="2018-10" db="EMBL/GenBank/DDBJ databases">
        <title>Genomic Encyclopedia of Archaeal and Bacterial Type Strains, Phase II (KMG-II): from individual species to whole genera.</title>
        <authorList>
            <person name="Goeker M."/>
        </authorList>
    </citation>
    <scope>NUCLEOTIDE SEQUENCE [LARGE SCALE GENOMIC DNA]</scope>
    <source>
        <strain evidence="3 4">DSM 14219</strain>
    </source>
</reference>
<protein>
    <submittedName>
        <fullName evidence="3">Putative endonuclease</fullName>
    </submittedName>
</protein>
<dbReference type="Gene3D" id="3.40.1440.10">
    <property type="entry name" value="GIY-YIG endonuclease"/>
    <property type="match status" value="1"/>
</dbReference>
<dbReference type="Proteomes" id="UP000272428">
    <property type="component" value="Unassembled WGS sequence"/>
</dbReference>
<dbReference type="AlphaFoldDB" id="A0A495SN53"/>
<dbReference type="PANTHER" id="PTHR34477:SF5">
    <property type="entry name" value="BSL5627 PROTEIN"/>
    <property type="match status" value="1"/>
</dbReference>
<dbReference type="SUPFAM" id="SSF82771">
    <property type="entry name" value="GIY-YIG endonuclease"/>
    <property type="match status" value="1"/>
</dbReference>
<organism evidence="3 4">
    <name type="scientific">Chryseobacterium defluvii</name>
    <dbReference type="NCBI Taxonomy" id="160396"/>
    <lineage>
        <taxon>Bacteria</taxon>
        <taxon>Pseudomonadati</taxon>
        <taxon>Bacteroidota</taxon>
        <taxon>Flavobacteriia</taxon>
        <taxon>Flavobacteriales</taxon>
        <taxon>Weeksellaceae</taxon>
        <taxon>Chryseobacterium group</taxon>
        <taxon>Chryseobacterium</taxon>
    </lineage>
</organism>
<dbReference type="InterPro" id="IPR035901">
    <property type="entry name" value="GIY-YIG_endonuc_sf"/>
</dbReference>
<gene>
    <name evidence="3" type="ORF">BCF58_0729</name>
</gene>
<dbReference type="InterPro" id="IPR000305">
    <property type="entry name" value="GIY-YIG_endonuc"/>
</dbReference>
<accession>A0A495SN53</accession>